<proteinExistence type="predicted"/>
<name>D2VEF3_NAEGR</name>
<dbReference type="OMA" id="LWCEFSS"/>
<organism evidence="3">
    <name type="scientific">Naegleria gruberi</name>
    <name type="common">Amoeba</name>
    <dbReference type="NCBI Taxonomy" id="5762"/>
    <lineage>
        <taxon>Eukaryota</taxon>
        <taxon>Discoba</taxon>
        <taxon>Heterolobosea</taxon>
        <taxon>Tetramitia</taxon>
        <taxon>Eutetramitia</taxon>
        <taxon>Vahlkampfiidae</taxon>
        <taxon>Naegleria</taxon>
    </lineage>
</organism>
<dbReference type="AlphaFoldDB" id="D2VEF3"/>
<dbReference type="GO" id="GO:0043022">
    <property type="term" value="F:ribosome binding"/>
    <property type="evidence" value="ECO:0007669"/>
    <property type="project" value="InterPro"/>
</dbReference>
<accession>D2VEF3</accession>
<protein>
    <submittedName>
        <fullName evidence="2">Predicted protein</fullName>
    </submittedName>
</protein>
<gene>
    <name evidence="2" type="ORF">NAEGRDRAFT_67258</name>
</gene>
<keyword evidence="3" id="KW-1185">Reference proteome</keyword>
<dbReference type="InterPro" id="IPR033122">
    <property type="entry name" value="LETM1-like_RBD"/>
</dbReference>
<dbReference type="GeneID" id="8850233"/>
<dbReference type="Pfam" id="PF07766">
    <property type="entry name" value="LETM1_RBD"/>
    <property type="match status" value="1"/>
</dbReference>
<dbReference type="VEuPathDB" id="AmoebaDB:NAEGRDRAFT_67258"/>
<evidence type="ECO:0000313" key="3">
    <source>
        <dbReference type="Proteomes" id="UP000006671"/>
    </source>
</evidence>
<evidence type="ECO:0000313" key="2">
    <source>
        <dbReference type="EMBL" id="EFC44791.1"/>
    </source>
</evidence>
<feature type="domain" description="Letm1 RBD" evidence="1">
    <location>
        <begin position="107"/>
        <end position="273"/>
    </location>
</feature>
<dbReference type="EMBL" id="GG738866">
    <property type="protein sequence ID" value="EFC44791.1"/>
    <property type="molecule type" value="Genomic_DNA"/>
</dbReference>
<evidence type="ECO:0000259" key="1">
    <source>
        <dbReference type="Pfam" id="PF07766"/>
    </source>
</evidence>
<dbReference type="RefSeq" id="XP_002677535.1">
    <property type="nucleotide sequence ID" value="XM_002677489.1"/>
</dbReference>
<dbReference type="KEGG" id="ngr:NAEGRDRAFT_67258"/>
<reference evidence="2 3" key="1">
    <citation type="journal article" date="2010" name="Cell">
        <title>The genome of Naegleria gruberi illuminates early eukaryotic versatility.</title>
        <authorList>
            <person name="Fritz-Laylin L.K."/>
            <person name="Prochnik S.E."/>
            <person name="Ginger M.L."/>
            <person name="Dacks J.B."/>
            <person name="Carpenter M.L."/>
            <person name="Field M.C."/>
            <person name="Kuo A."/>
            <person name="Paredez A."/>
            <person name="Chapman J."/>
            <person name="Pham J."/>
            <person name="Shu S."/>
            <person name="Neupane R."/>
            <person name="Cipriano M."/>
            <person name="Mancuso J."/>
            <person name="Tu H."/>
            <person name="Salamov A."/>
            <person name="Lindquist E."/>
            <person name="Shapiro H."/>
            <person name="Lucas S."/>
            <person name="Grigoriev I.V."/>
            <person name="Cande W.Z."/>
            <person name="Fulton C."/>
            <person name="Rokhsar D.S."/>
            <person name="Dawson S.C."/>
        </authorList>
    </citation>
    <scope>NUCLEOTIDE SEQUENCE [LARGE SCALE GENOMIC DNA]</scope>
    <source>
        <strain evidence="2 3">NEG-M</strain>
    </source>
</reference>
<dbReference type="Proteomes" id="UP000006671">
    <property type="component" value="Unassembled WGS sequence"/>
</dbReference>
<sequence>MKRFVPLAKQHKGLPILLRNSTFASPTLFSEGGKKKFCCNLYQREGKFDDEKYNDKKLKYEQQLSPLQVFFDYKQFLIGGTFGIFGDLLKYREMRKEISYRPFRVASRKEMLFMNGFRFDFVKLLIPASGIFMYPKLLLVYLPLCYYYPSIRPSYYQSDSLKKAIRENSHQMRKEQRDLIIQEVLRLTSNIHTMNYGQQDTRVSEDIALLLSVIQKINALKTHNLPIHLLPNLDSLLKDLKQLDQSELFNNHLTIEKFSDSVIDSLCRFSFVARLIFNGISGVFKLTSSGSIVGSRSGGLESNIHSIKYMIKHLFMGASASNTSSIRSMVPISYKRKMLKYYLNLIRQDDHFIQQVIDTMSLKEMIEASYVRGFVHDWKFKEIKEEDMKVNHREIIERYFKLWCEFSSSVQNDNLFLLTTVLLFIH</sequence>
<dbReference type="OrthoDB" id="10257550at2759"/>
<dbReference type="InParanoid" id="D2VEF3"/>